<dbReference type="InterPro" id="IPR002376">
    <property type="entry name" value="Formyl_transf_N"/>
</dbReference>
<comment type="caution">
    <text evidence="7">The sequence shown here is derived from an EMBL/GenBank/DDBJ whole genome shotgun (WGS) entry which is preliminary data.</text>
</comment>
<evidence type="ECO:0000256" key="2">
    <source>
        <dbReference type="ARBA" id="ARBA00022679"/>
    </source>
</evidence>
<dbReference type="CDD" id="cd08645">
    <property type="entry name" value="FMT_core_GART"/>
    <property type="match status" value="1"/>
</dbReference>
<keyword evidence="3 4" id="KW-0658">Purine biosynthesis</keyword>
<evidence type="ECO:0000256" key="1">
    <source>
        <dbReference type="ARBA" id="ARBA00005054"/>
    </source>
</evidence>
<evidence type="ECO:0000256" key="3">
    <source>
        <dbReference type="ARBA" id="ARBA00022755"/>
    </source>
</evidence>
<comment type="caution">
    <text evidence="4">Lacks conserved residue(s) required for the propagation of feature annotation.</text>
</comment>
<feature type="binding site" evidence="4">
    <location>
        <begin position="105"/>
        <end position="108"/>
    </location>
    <ligand>
        <name>(6R)-10-formyltetrahydrofolate</name>
        <dbReference type="ChEBI" id="CHEBI:195366"/>
    </ligand>
</feature>
<evidence type="ECO:0000259" key="6">
    <source>
        <dbReference type="Pfam" id="PF00551"/>
    </source>
</evidence>
<protein>
    <recommendedName>
        <fullName evidence="4">Phosphoribosylglycinamide formyltransferase</fullName>
        <ecNumber evidence="4">2.1.2.2</ecNumber>
    </recommendedName>
    <alternativeName>
        <fullName evidence="4">5'-phosphoribosylglycinamide transformylase</fullName>
    </alternativeName>
    <alternativeName>
        <fullName evidence="4">GAR transformylase</fullName>
        <shortName evidence="4">GART</shortName>
    </alternativeName>
</protein>
<comment type="catalytic activity">
    <reaction evidence="4">
        <text>N(1)-(5-phospho-beta-D-ribosyl)glycinamide + (6R)-10-formyltetrahydrofolate = N(2)-formyl-N(1)-(5-phospho-beta-D-ribosyl)glycinamide + (6S)-5,6,7,8-tetrahydrofolate + H(+)</text>
        <dbReference type="Rhea" id="RHEA:15053"/>
        <dbReference type="ChEBI" id="CHEBI:15378"/>
        <dbReference type="ChEBI" id="CHEBI:57453"/>
        <dbReference type="ChEBI" id="CHEBI:143788"/>
        <dbReference type="ChEBI" id="CHEBI:147286"/>
        <dbReference type="ChEBI" id="CHEBI:195366"/>
        <dbReference type="EC" id="2.1.2.2"/>
    </reaction>
</comment>
<reference evidence="7 8" key="1">
    <citation type="submission" date="2023-07" db="EMBL/GenBank/DDBJ databases">
        <title>Sequencing the genomes of 1000 actinobacteria strains.</title>
        <authorList>
            <person name="Klenk H.-P."/>
        </authorList>
    </citation>
    <scope>NUCLEOTIDE SEQUENCE [LARGE SCALE GENOMIC DNA]</scope>
    <source>
        <strain evidence="7 8">DSM 44388</strain>
    </source>
</reference>
<comment type="pathway">
    <text evidence="1 4">Purine metabolism; IMP biosynthesis via de novo pathway; N(2)-formyl-N(1)-(5-phospho-D-ribosyl)glycinamide from N(1)-(5-phospho-D-ribosyl)glycinamide (10-formyl THF route): step 1/1.</text>
</comment>
<proteinExistence type="inferred from homology"/>
<dbReference type="Pfam" id="PF00551">
    <property type="entry name" value="Formyl_trans_N"/>
    <property type="match status" value="1"/>
</dbReference>
<name>A0ABT9P3J9_9ACTN</name>
<feature type="binding site" evidence="4">
    <location>
        <position position="122"/>
    </location>
    <ligand>
        <name>(6R)-10-formyltetrahydrofolate</name>
        <dbReference type="ChEBI" id="CHEBI:195366"/>
    </ligand>
</feature>
<feature type="compositionally biased region" description="Polar residues" evidence="5">
    <location>
        <begin position="8"/>
        <end position="20"/>
    </location>
</feature>
<comment type="function">
    <text evidence="4">Catalyzes the transfer of a formyl group from 10-formyltetrahydrofolate to 5-phospho-ribosyl-glycinamide (GAR), producing 5-phospho-ribosyl-N-formylglycinamide (FGAR) and tetrahydrofolate.</text>
</comment>
<gene>
    <name evidence="4" type="primary">purN</name>
    <name evidence="7" type="ORF">J2S57_003023</name>
</gene>
<organism evidence="7 8">
    <name type="scientific">Kineosporia succinea</name>
    <dbReference type="NCBI Taxonomy" id="84632"/>
    <lineage>
        <taxon>Bacteria</taxon>
        <taxon>Bacillati</taxon>
        <taxon>Actinomycetota</taxon>
        <taxon>Actinomycetes</taxon>
        <taxon>Kineosporiales</taxon>
        <taxon>Kineosporiaceae</taxon>
        <taxon>Kineosporia</taxon>
    </lineage>
</organism>
<keyword evidence="8" id="KW-1185">Reference proteome</keyword>
<evidence type="ECO:0000313" key="7">
    <source>
        <dbReference type="EMBL" id="MDP9827274.1"/>
    </source>
</evidence>
<comment type="similarity">
    <text evidence="4">Belongs to the GART family.</text>
</comment>
<dbReference type="InterPro" id="IPR036477">
    <property type="entry name" value="Formyl_transf_N_sf"/>
</dbReference>
<dbReference type="EC" id="2.1.2.2" evidence="4"/>
<feature type="active site" description="Proton donor" evidence="4">
    <location>
        <position position="124"/>
    </location>
</feature>
<dbReference type="PANTHER" id="PTHR43369">
    <property type="entry name" value="PHOSPHORIBOSYLGLYCINAMIDE FORMYLTRANSFERASE"/>
    <property type="match status" value="1"/>
</dbReference>
<feature type="binding site" evidence="4">
    <location>
        <position position="80"/>
    </location>
    <ligand>
        <name>(6R)-10-formyltetrahydrofolate</name>
        <dbReference type="ChEBI" id="CHEBI:195366"/>
    </ligand>
</feature>
<feature type="domain" description="Formyl transferase N-terminal" evidence="6">
    <location>
        <begin position="22"/>
        <end position="197"/>
    </location>
</feature>
<keyword evidence="2 4" id="KW-0808">Transferase</keyword>
<dbReference type="InterPro" id="IPR004607">
    <property type="entry name" value="GART"/>
</dbReference>
<dbReference type="SUPFAM" id="SSF53328">
    <property type="entry name" value="Formyltransferase"/>
    <property type="match status" value="1"/>
</dbReference>
<dbReference type="PANTHER" id="PTHR43369:SF2">
    <property type="entry name" value="PHOSPHORIBOSYLGLYCINAMIDE FORMYLTRANSFERASE"/>
    <property type="match status" value="1"/>
</dbReference>
<evidence type="ECO:0000313" key="8">
    <source>
        <dbReference type="Proteomes" id="UP001235712"/>
    </source>
</evidence>
<dbReference type="NCBIfam" id="TIGR00639">
    <property type="entry name" value="PurN"/>
    <property type="match status" value="1"/>
</dbReference>
<evidence type="ECO:0000256" key="5">
    <source>
        <dbReference type="SAM" id="MobiDB-lite"/>
    </source>
</evidence>
<feature type="site" description="Raises pKa of active site His" evidence="4">
    <location>
        <position position="160"/>
    </location>
</feature>
<dbReference type="RefSeq" id="WP_307243118.1">
    <property type="nucleotide sequence ID" value="NZ_JAUSQZ010000001.1"/>
</dbReference>
<sequence length="215" mass="22662">MTEEPQVPTATGPESSATAQPRVTVVVSGSGTLLQALLDNAQGYTISSVLSDRADALGLERARAAGVPTAVVELKDFPDRAAWNQGLLRAVDTFKPDLIVLAGFMRIIGEPLLAAYDGRVINTHPALLPSFPGAHGVRDALAHGVKVTGCSVILVDAGTDTGPIVAQQAVEVLDDDTEESLHERIKVVERALLVDVVERMAVGGWSVEGRRVRLG</sequence>
<evidence type="ECO:0000256" key="4">
    <source>
        <dbReference type="HAMAP-Rule" id="MF_01930"/>
    </source>
</evidence>
<dbReference type="Gene3D" id="3.40.50.170">
    <property type="entry name" value="Formyl transferase, N-terminal domain"/>
    <property type="match status" value="1"/>
</dbReference>
<feature type="region of interest" description="Disordered" evidence="5">
    <location>
        <begin position="1"/>
        <end position="20"/>
    </location>
</feature>
<accession>A0ABT9P3J9</accession>
<dbReference type="EMBL" id="JAUSQZ010000001">
    <property type="protein sequence ID" value="MDP9827274.1"/>
    <property type="molecule type" value="Genomic_DNA"/>
</dbReference>
<dbReference type="HAMAP" id="MF_01930">
    <property type="entry name" value="PurN"/>
    <property type="match status" value="1"/>
</dbReference>
<dbReference type="Proteomes" id="UP001235712">
    <property type="component" value="Unassembled WGS sequence"/>
</dbReference>
<dbReference type="GO" id="GO:0004644">
    <property type="term" value="F:phosphoribosylglycinamide formyltransferase activity"/>
    <property type="evidence" value="ECO:0007669"/>
    <property type="project" value="UniProtKB-EC"/>
</dbReference>